<accession>A0ABX0A0R9</accession>
<gene>
    <name evidence="3" type="ORF">GWC95_12955</name>
</gene>
<proteinExistence type="predicted"/>
<feature type="region of interest" description="Disordered" evidence="1">
    <location>
        <begin position="137"/>
        <end position="157"/>
    </location>
</feature>
<dbReference type="PANTHER" id="PTHR36448">
    <property type="entry name" value="BLR7373 PROTEIN"/>
    <property type="match status" value="1"/>
</dbReference>
<reference evidence="3 4" key="1">
    <citation type="submission" date="2020-01" db="EMBL/GenBank/DDBJ databases">
        <title>Genome analysis.</title>
        <authorList>
            <person name="Wu S."/>
            <person name="Wang G."/>
        </authorList>
    </citation>
    <scope>NUCLEOTIDE SEQUENCE [LARGE SCALE GENOMIC DNA]</scope>
    <source>
        <strain evidence="3 4">SYL130</strain>
    </source>
</reference>
<dbReference type="RefSeq" id="WP_161819147.1">
    <property type="nucleotide sequence ID" value="NZ_JAACJS010000015.1"/>
</dbReference>
<dbReference type="InterPro" id="IPR011051">
    <property type="entry name" value="RmlC_Cupin_sf"/>
</dbReference>
<feature type="compositionally biased region" description="Basic and acidic residues" evidence="1">
    <location>
        <begin position="137"/>
        <end position="146"/>
    </location>
</feature>
<evidence type="ECO:0000313" key="3">
    <source>
        <dbReference type="EMBL" id="NCI50840.1"/>
    </source>
</evidence>
<dbReference type="Proteomes" id="UP000753802">
    <property type="component" value="Unassembled WGS sequence"/>
</dbReference>
<name>A0ABX0A0R9_9BACT</name>
<dbReference type="InterPro" id="IPR013096">
    <property type="entry name" value="Cupin_2"/>
</dbReference>
<dbReference type="EMBL" id="JAACJS010000015">
    <property type="protein sequence ID" value="NCI50840.1"/>
    <property type="molecule type" value="Genomic_DNA"/>
</dbReference>
<dbReference type="Gene3D" id="2.60.120.10">
    <property type="entry name" value="Jelly Rolls"/>
    <property type="match status" value="1"/>
</dbReference>
<dbReference type="InterPro" id="IPR014500">
    <property type="entry name" value="UCP019307_cupin"/>
</dbReference>
<protein>
    <submittedName>
        <fullName evidence="3">Cupin domain-containing protein</fullName>
    </submittedName>
</protein>
<comment type="caution">
    <text evidence="3">The sequence shown here is derived from an EMBL/GenBank/DDBJ whole genome shotgun (WGS) entry which is preliminary data.</text>
</comment>
<evidence type="ECO:0000256" key="1">
    <source>
        <dbReference type="SAM" id="MobiDB-lite"/>
    </source>
</evidence>
<feature type="domain" description="Cupin type-2" evidence="2">
    <location>
        <begin position="63"/>
        <end position="109"/>
    </location>
</feature>
<dbReference type="PANTHER" id="PTHR36448:SF2">
    <property type="entry name" value="CUPIN TYPE-1 DOMAIN-CONTAINING PROTEIN"/>
    <property type="match status" value="1"/>
</dbReference>
<sequence>MKRQIHKYYIKENGVFPNNEKLQVLHYRNMINVPLLFAATAVKKLFRQNGWGNNWRAGIFTYDHYHSNTHEAMAVIKGKTTVLLGGKGGRKLEIEKGDVLIIPAGVAHKNLGKENDVVCIGGYPDALEYDMNYGAEDERPKTDRTISKVKPPATDPVFGKEKGLVDFWRDPAA</sequence>
<dbReference type="CDD" id="cd02219">
    <property type="entry name" value="cupin_YjlB-like"/>
    <property type="match status" value="1"/>
</dbReference>
<keyword evidence="4" id="KW-1185">Reference proteome</keyword>
<dbReference type="InterPro" id="IPR014710">
    <property type="entry name" value="RmlC-like_jellyroll"/>
</dbReference>
<evidence type="ECO:0000313" key="4">
    <source>
        <dbReference type="Proteomes" id="UP000753802"/>
    </source>
</evidence>
<dbReference type="SUPFAM" id="SSF51182">
    <property type="entry name" value="RmlC-like cupins"/>
    <property type="match status" value="1"/>
</dbReference>
<evidence type="ECO:0000259" key="2">
    <source>
        <dbReference type="Pfam" id="PF07883"/>
    </source>
</evidence>
<organism evidence="3 4">
    <name type="scientific">Sediminibacterium roseum</name>
    <dbReference type="NCBI Taxonomy" id="1978412"/>
    <lineage>
        <taxon>Bacteria</taxon>
        <taxon>Pseudomonadati</taxon>
        <taxon>Bacteroidota</taxon>
        <taxon>Chitinophagia</taxon>
        <taxon>Chitinophagales</taxon>
        <taxon>Chitinophagaceae</taxon>
        <taxon>Sediminibacterium</taxon>
    </lineage>
</organism>
<dbReference type="InterPro" id="IPR047121">
    <property type="entry name" value="YjiB-like"/>
</dbReference>
<dbReference type="PIRSF" id="PIRSF019307">
    <property type="entry name" value="UCP019307"/>
    <property type="match status" value="1"/>
</dbReference>
<dbReference type="Pfam" id="PF07883">
    <property type="entry name" value="Cupin_2"/>
    <property type="match status" value="1"/>
</dbReference>